<feature type="region of interest" description="Disordered" evidence="1">
    <location>
        <begin position="115"/>
        <end position="168"/>
    </location>
</feature>
<sequence length="168" mass="18237">MCFRVVVAVGLRCAISPFSLGSRATVPPPALPPPPTLFALRSWWTWVPSTRCAIMEPSASSQLFVLVVSFVLAPSILPVGAGTARSASCQFYVNGPLPVCKLLLCLTVSCMDKSPTHSKDKDEQGDQYAHPPQQELQGSKTITDKGKAKNGQDIQPEQLLDSRPKRYL</sequence>
<accession>A0A678T6A2</accession>
<gene>
    <name evidence="2" type="ORF">SS34H08_000014</name>
</gene>
<evidence type="ECO:0000256" key="1">
    <source>
        <dbReference type="SAM" id="MobiDB-lite"/>
    </source>
</evidence>
<reference evidence="2" key="1">
    <citation type="submission" date="2018-04" db="EMBL/GenBank/DDBJ databases">
        <title>Comparative Analysis of Homologous Sequences of Saccharum officinarum and Saccharum spontaneum Reveals Independent Polyploidization Events.</title>
        <authorList>
            <person name="Sharma A."/>
            <person name="Song J."/>
            <person name="Lin Q."/>
            <person name="Singh R."/>
            <person name="Ramos N."/>
            <person name="Wang K."/>
            <person name="Zhang J."/>
            <person name="Ming R."/>
            <person name="Yu Q."/>
        </authorList>
    </citation>
    <scope>NUCLEOTIDE SEQUENCE</scope>
</reference>
<name>A0A678T6A2_SACSP</name>
<dbReference type="AlphaFoldDB" id="A0A678T6A2"/>
<evidence type="ECO:0000313" key="2">
    <source>
        <dbReference type="EMBL" id="AWA44738.1"/>
    </source>
</evidence>
<protein>
    <submittedName>
        <fullName evidence="2">Uncharacterized protein</fullName>
    </submittedName>
</protein>
<organism evidence="2">
    <name type="scientific">Saccharum spontaneum</name>
    <name type="common">Wild sugarcane</name>
    <dbReference type="NCBI Taxonomy" id="62335"/>
    <lineage>
        <taxon>Eukaryota</taxon>
        <taxon>Viridiplantae</taxon>
        <taxon>Streptophyta</taxon>
        <taxon>Embryophyta</taxon>
        <taxon>Tracheophyta</taxon>
        <taxon>Spermatophyta</taxon>
        <taxon>Magnoliopsida</taxon>
        <taxon>Liliopsida</taxon>
        <taxon>Poales</taxon>
        <taxon>Poaceae</taxon>
        <taxon>PACMAD clade</taxon>
        <taxon>Panicoideae</taxon>
        <taxon>Andropogonodae</taxon>
        <taxon>Andropogoneae</taxon>
        <taxon>Saccharinae</taxon>
        <taxon>Saccharum</taxon>
        <taxon>Saccharum officinarum species complex</taxon>
    </lineage>
</organism>
<dbReference type="EMBL" id="MH182512">
    <property type="protein sequence ID" value="AWA44738.1"/>
    <property type="molecule type" value="Genomic_DNA"/>
</dbReference>
<proteinExistence type="predicted"/>
<feature type="compositionally biased region" description="Basic and acidic residues" evidence="1">
    <location>
        <begin position="115"/>
        <end position="124"/>
    </location>
</feature>